<protein>
    <submittedName>
        <fullName evidence="1">Uncharacterized protein</fullName>
    </submittedName>
</protein>
<sequence length="753" mass="83063">MDEEFMRFLYLLFTFLLFPFFTFTFSHFHHSLSLHTHTHTHTHKLLVGDTVKFRRMAPDDWPEWLPSDWTVQIRKIDERKVKCYLDPKGQKFYSKPQVFRHLKTINGSTPSEKTNANGSTGDVSLEPDVPHTNEVGGHSTRQATGSINKKSKETGGSLAGDGSSSEAEGSQKKDGWLPDGWTIEVKTRASGGHTGMKYKCFTDPISGRKFFSKPQVLNYLASKNGSSAGPRKGEKSSTTPNKSQNEATDVKKTESTRFGYEVISSAPAEGLPPGWIKEIRLRNCGSLKKKDPFYVDPLSGYIFFSKLDALRYLDSGDIKKCAMRPLRKDMNEEDYNNANNNANLAGGEMASPTDPSKGSQTSEVLSNGRAKRKVRNLSGAGSGSTPIASEKDESDWLPDGWVSEVKVRNNGMRLKYFMESASGRKFYSKPQVLNYLGGSNSNSRKRKIHTDTGGQLAVDPDSSSNSETADGRRRKRSKKKKKHVQNSAFEEIVQASPAEGLPPGWIKEIRTRKYATHERKDPYYTDPVSGLIFRSKLDAFRYLETGDINLCAIRPKKKDADGNEITVEVQTPGNTAARKQLFEAENSVEKQHNAQILEENHNTDPKSAENTTVSTPSSGRAAKKIAQSRITSRSKSSAAVPARSSKRLKGANQDPMSNDQAIQAESRDLPADDGRAVQEKQGSGVNVEKQAAGDDDLSYQLGDPSWTDQCLDFAVKTLTGEFPPVGGRQTSGSFQEGSDGAETGVNETPTKVN</sequence>
<dbReference type="EMBL" id="CM042057">
    <property type="protein sequence ID" value="KAI3691769.1"/>
    <property type="molecule type" value="Genomic_DNA"/>
</dbReference>
<accession>A0ACB8Z1F0</accession>
<name>A0ACB8Z1F0_ARCLA</name>
<evidence type="ECO:0000313" key="1">
    <source>
        <dbReference type="EMBL" id="KAI3691769.1"/>
    </source>
</evidence>
<comment type="caution">
    <text evidence="1">The sequence shown here is derived from an EMBL/GenBank/DDBJ whole genome shotgun (WGS) entry which is preliminary data.</text>
</comment>
<gene>
    <name evidence="1" type="ORF">L6452_31571</name>
</gene>
<evidence type="ECO:0000313" key="2">
    <source>
        <dbReference type="Proteomes" id="UP001055879"/>
    </source>
</evidence>
<keyword evidence="2" id="KW-1185">Reference proteome</keyword>
<reference evidence="1 2" key="2">
    <citation type="journal article" date="2022" name="Mol. Ecol. Resour.">
        <title>The genomes of chicory, endive, great burdock and yacon provide insights into Asteraceae paleo-polyploidization history and plant inulin production.</title>
        <authorList>
            <person name="Fan W."/>
            <person name="Wang S."/>
            <person name="Wang H."/>
            <person name="Wang A."/>
            <person name="Jiang F."/>
            <person name="Liu H."/>
            <person name="Zhao H."/>
            <person name="Xu D."/>
            <person name="Zhang Y."/>
        </authorList>
    </citation>
    <scope>NUCLEOTIDE SEQUENCE [LARGE SCALE GENOMIC DNA]</scope>
    <source>
        <strain evidence="2">cv. Niubang</strain>
    </source>
</reference>
<proteinExistence type="predicted"/>
<reference evidence="2" key="1">
    <citation type="journal article" date="2022" name="Mol. Ecol. Resour.">
        <title>The genomes of chicory, endive, great burdock and yacon provide insights into Asteraceae palaeo-polyploidization history and plant inulin production.</title>
        <authorList>
            <person name="Fan W."/>
            <person name="Wang S."/>
            <person name="Wang H."/>
            <person name="Wang A."/>
            <person name="Jiang F."/>
            <person name="Liu H."/>
            <person name="Zhao H."/>
            <person name="Xu D."/>
            <person name="Zhang Y."/>
        </authorList>
    </citation>
    <scope>NUCLEOTIDE SEQUENCE [LARGE SCALE GENOMIC DNA]</scope>
    <source>
        <strain evidence="2">cv. Niubang</strain>
    </source>
</reference>
<dbReference type="Proteomes" id="UP001055879">
    <property type="component" value="Linkage Group LG11"/>
</dbReference>
<organism evidence="1 2">
    <name type="scientific">Arctium lappa</name>
    <name type="common">Greater burdock</name>
    <name type="synonym">Lappa major</name>
    <dbReference type="NCBI Taxonomy" id="4217"/>
    <lineage>
        <taxon>Eukaryota</taxon>
        <taxon>Viridiplantae</taxon>
        <taxon>Streptophyta</taxon>
        <taxon>Embryophyta</taxon>
        <taxon>Tracheophyta</taxon>
        <taxon>Spermatophyta</taxon>
        <taxon>Magnoliopsida</taxon>
        <taxon>eudicotyledons</taxon>
        <taxon>Gunneridae</taxon>
        <taxon>Pentapetalae</taxon>
        <taxon>asterids</taxon>
        <taxon>campanulids</taxon>
        <taxon>Asterales</taxon>
        <taxon>Asteraceae</taxon>
        <taxon>Carduoideae</taxon>
        <taxon>Cardueae</taxon>
        <taxon>Arctiinae</taxon>
        <taxon>Arctium</taxon>
    </lineage>
</organism>